<dbReference type="Gene3D" id="3.40.50.970">
    <property type="match status" value="1"/>
</dbReference>
<dbReference type="InterPro" id="IPR033248">
    <property type="entry name" value="Transketolase_C"/>
</dbReference>
<dbReference type="RefSeq" id="XP_025379614.1">
    <property type="nucleotide sequence ID" value="XM_025523981.1"/>
</dbReference>
<dbReference type="EC" id="1.2.4.4" evidence="2"/>
<dbReference type="InterPro" id="IPR009014">
    <property type="entry name" value="Transketo_C/PFOR_II"/>
</dbReference>
<organism evidence="6 7">
    <name type="scientific">Acaromyces ingoldii</name>
    <dbReference type="NCBI Taxonomy" id="215250"/>
    <lineage>
        <taxon>Eukaryota</taxon>
        <taxon>Fungi</taxon>
        <taxon>Dikarya</taxon>
        <taxon>Basidiomycota</taxon>
        <taxon>Ustilaginomycotina</taxon>
        <taxon>Exobasidiomycetes</taxon>
        <taxon>Exobasidiales</taxon>
        <taxon>Cryptobasidiaceae</taxon>
        <taxon>Acaromyces</taxon>
    </lineage>
</organism>
<evidence type="ECO:0000256" key="3">
    <source>
        <dbReference type="ARBA" id="ARBA00023002"/>
    </source>
</evidence>
<dbReference type="GO" id="GO:0009083">
    <property type="term" value="P:branched-chain amino acid catabolic process"/>
    <property type="evidence" value="ECO:0007669"/>
    <property type="project" value="TreeGrafter"/>
</dbReference>
<dbReference type="InParanoid" id="A0A316YTP2"/>
<comment type="cofactor">
    <cofactor evidence="1">
        <name>thiamine diphosphate</name>
        <dbReference type="ChEBI" id="CHEBI:58937"/>
    </cofactor>
</comment>
<feature type="domain" description="Transketolase-like pyrimidine-binding" evidence="5">
    <location>
        <begin position="1"/>
        <end position="139"/>
    </location>
</feature>
<dbReference type="SUPFAM" id="SSF52922">
    <property type="entry name" value="TK C-terminal domain-like"/>
    <property type="match status" value="1"/>
</dbReference>
<evidence type="ECO:0000259" key="5">
    <source>
        <dbReference type="SMART" id="SM00861"/>
    </source>
</evidence>
<dbReference type="STRING" id="215250.A0A316YTP2"/>
<dbReference type="CDD" id="cd07036">
    <property type="entry name" value="TPP_PYR_E1-PDHc-beta_like"/>
    <property type="match status" value="1"/>
</dbReference>
<protein>
    <recommendedName>
        <fullName evidence="2">3-methyl-2-oxobutanoate dehydrogenase (2-methylpropanoyl-transferring)</fullName>
        <ecNumber evidence="2">1.2.4.4</ecNumber>
    </recommendedName>
</protein>
<name>A0A316YTP2_9BASI</name>
<dbReference type="GO" id="GO:0003863">
    <property type="term" value="F:branched-chain 2-oxo acid dehydrogenase activity"/>
    <property type="evidence" value="ECO:0007669"/>
    <property type="project" value="UniProtKB-EC"/>
</dbReference>
<keyword evidence="3" id="KW-0560">Oxidoreductase</keyword>
<evidence type="ECO:0000256" key="2">
    <source>
        <dbReference type="ARBA" id="ARBA00012277"/>
    </source>
</evidence>
<dbReference type="Pfam" id="PF02780">
    <property type="entry name" value="Transketolase_C"/>
    <property type="match status" value="1"/>
</dbReference>
<dbReference type="GO" id="GO:0007584">
    <property type="term" value="P:response to nutrient"/>
    <property type="evidence" value="ECO:0007669"/>
    <property type="project" value="TreeGrafter"/>
</dbReference>
<dbReference type="GeneID" id="37045897"/>
<dbReference type="PANTHER" id="PTHR42980">
    <property type="entry name" value="2-OXOISOVALERATE DEHYDROGENASE SUBUNIT BETA-RELATED"/>
    <property type="match status" value="1"/>
</dbReference>
<evidence type="ECO:0000313" key="6">
    <source>
        <dbReference type="EMBL" id="PWN92416.1"/>
    </source>
</evidence>
<proteinExistence type="predicted"/>
<dbReference type="Pfam" id="PF02779">
    <property type="entry name" value="Transket_pyr"/>
    <property type="match status" value="1"/>
</dbReference>
<gene>
    <name evidence="6" type="ORF">FA10DRAFT_285285</name>
</gene>
<dbReference type="SMART" id="SM00861">
    <property type="entry name" value="Transket_pyr"/>
    <property type="match status" value="1"/>
</dbReference>
<dbReference type="PANTHER" id="PTHR42980:SF1">
    <property type="entry name" value="2-OXOISOVALERATE DEHYDROGENASE SUBUNIT BETA, MITOCHONDRIAL"/>
    <property type="match status" value="1"/>
</dbReference>
<evidence type="ECO:0000256" key="1">
    <source>
        <dbReference type="ARBA" id="ARBA00001964"/>
    </source>
</evidence>
<evidence type="ECO:0000313" key="7">
    <source>
        <dbReference type="Proteomes" id="UP000245768"/>
    </source>
</evidence>
<accession>A0A316YTP2</accession>
<dbReference type="EMBL" id="KZ819635">
    <property type="protein sequence ID" value="PWN92416.1"/>
    <property type="molecule type" value="Genomic_DNA"/>
</dbReference>
<dbReference type="Proteomes" id="UP000245768">
    <property type="component" value="Unassembled WGS sequence"/>
</dbReference>
<dbReference type="OrthoDB" id="878at2759"/>
<dbReference type="Gene3D" id="3.40.50.920">
    <property type="match status" value="1"/>
</dbReference>
<dbReference type="AlphaFoldDB" id="A0A316YTP2"/>
<reference evidence="6 7" key="1">
    <citation type="journal article" date="2018" name="Mol. Biol. Evol.">
        <title>Broad Genomic Sampling Reveals a Smut Pathogenic Ancestry of the Fungal Clade Ustilaginomycotina.</title>
        <authorList>
            <person name="Kijpornyongpan T."/>
            <person name="Mondo S.J."/>
            <person name="Barry K."/>
            <person name="Sandor L."/>
            <person name="Lee J."/>
            <person name="Lipzen A."/>
            <person name="Pangilinan J."/>
            <person name="LaButti K."/>
            <person name="Hainaut M."/>
            <person name="Henrissat B."/>
            <person name="Grigoriev I.V."/>
            <person name="Spatafora J.W."/>
            <person name="Aime M.C."/>
        </authorList>
    </citation>
    <scope>NUCLEOTIDE SEQUENCE [LARGE SCALE GENOMIC DNA]</scope>
    <source>
        <strain evidence="6 7">MCA 4198</strain>
    </source>
</reference>
<keyword evidence="7" id="KW-1185">Reference proteome</keyword>
<sequence>MGLAEEYGRERVFNTPLTEQGIVGFGIGMTAQGKTAIAEIQFADYIFPAFDQIVNEAAKYRYRSGGQHKAGGLTIRSPCMGVGHGALYHSQSVEQFFMPAAGLKVVIPRSPIQAKGLLLASIRDPNPVIFLEPKVLYRSSVEHVPVDDYTLPLSSAEVLQPGKDITLLSWGAPLYSCVEAINMLRSPPTGIQEHVPKDARQAQVELIDLRTILPWDRETVAKSVAKTGRCVIVHEAPVTAGAGAEIAAHLQKSCFLNLEAPVARVGGLDTPFPHVHETWYKPGPIQIMDALVRTLTY</sequence>
<dbReference type="InterPro" id="IPR005475">
    <property type="entry name" value="Transketolase-like_Pyr-bd"/>
</dbReference>
<dbReference type="FunFam" id="3.40.50.970:FF:000001">
    <property type="entry name" value="Pyruvate dehydrogenase E1 beta subunit"/>
    <property type="match status" value="1"/>
</dbReference>
<comment type="catalytic activity">
    <reaction evidence="4">
        <text>N(6)-[(R)-lipoyl]-L-lysyl-[protein] + 3-methyl-2-oxobutanoate + H(+) = N(6)-[(R)-S(8)-2-methylpropanoyldihydrolipoyl]-L-lysyl-[protein] + CO2</text>
        <dbReference type="Rhea" id="RHEA:13457"/>
        <dbReference type="Rhea" id="RHEA-COMP:10474"/>
        <dbReference type="Rhea" id="RHEA-COMP:10497"/>
        <dbReference type="ChEBI" id="CHEBI:11851"/>
        <dbReference type="ChEBI" id="CHEBI:15378"/>
        <dbReference type="ChEBI" id="CHEBI:16526"/>
        <dbReference type="ChEBI" id="CHEBI:83099"/>
        <dbReference type="ChEBI" id="CHEBI:83142"/>
        <dbReference type="EC" id="1.2.4.4"/>
    </reaction>
    <physiologicalReaction direction="left-to-right" evidence="4">
        <dbReference type="Rhea" id="RHEA:13458"/>
    </physiologicalReaction>
</comment>
<dbReference type="SUPFAM" id="SSF52518">
    <property type="entry name" value="Thiamin diphosphate-binding fold (THDP-binding)"/>
    <property type="match status" value="1"/>
</dbReference>
<evidence type="ECO:0000256" key="4">
    <source>
        <dbReference type="ARBA" id="ARBA00051764"/>
    </source>
</evidence>
<dbReference type="FunFam" id="3.40.50.920:FF:000001">
    <property type="entry name" value="Pyruvate dehydrogenase E1 beta subunit"/>
    <property type="match status" value="1"/>
</dbReference>
<dbReference type="GO" id="GO:0006091">
    <property type="term" value="P:generation of precursor metabolites and energy"/>
    <property type="evidence" value="ECO:0007669"/>
    <property type="project" value="UniProtKB-ARBA"/>
</dbReference>
<dbReference type="InterPro" id="IPR029061">
    <property type="entry name" value="THDP-binding"/>
</dbReference>